<dbReference type="Proteomes" id="UP000597762">
    <property type="component" value="Unassembled WGS sequence"/>
</dbReference>
<sequence>MVNESVVIRGIETSHWRYQLTKGIANLTIDTYFTNGWNSEAGTKQNIPVRYDVFGKLKNNPFHVIYDFYFFQYRDRFWFEDEVVEFEMPTTVLCEGADVSAKLPEIADTYSYTVEIIDSNLYSIEISKVWYDKNNKLLRQDFHPSSYPLSGYPNDWKLYPDFGGPDEQLSSIPIMMEVFIKDQQTSGFDSNMIPYYTYNFIDFTNDVNAGVFSIPQCYSRNTEIYFKIGFPGVLYPATMNSMRKKMHSLIAAVSGIFPHRVQKLSIHDDSNFFYKEKIKYTARTIELVFGVIDIEGNPKFPAQMSYRVEFSEPALEKVNFHAVWYDSERKLLRLDERFSKPKAPFYSLNPLTTINDFSEGAPFATLTSLFSGTSAFVKQIVSFHATKSNISPFTVTSEET</sequence>
<accession>A0A812CQR9</accession>
<dbReference type="Pfam" id="PF25898">
    <property type="entry name" value="LolA_2nd_metazoa"/>
    <property type="match status" value="2"/>
</dbReference>
<name>A0A812CQR9_ACAPH</name>
<evidence type="ECO:0000313" key="3">
    <source>
        <dbReference type="Proteomes" id="UP000597762"/>
    </source>
</evidence>
<comment type="caution">
    <text evidence="2">The sequence shown here is derived from an EMBL/GenBank/DDBJ whole genome shotgun (WGS) entry which is preliminary data.</text>
</comment>
<gene>
    <name evidence="2" type="ORF">SPHA_40020</name>
</gene>
<dbReference type="InterPro" id="IPR058831">
    <property type="entry name" value="LolA-like_dom_2nd"/>
</dbReference>
<dbReference type="PANTHER" id="PTHR36902:SF1">
    <property type="entry name" value="ENRICHED IN SURFACE-LABELED PROTEOME PROTEIN 9"/>
    <property type="match status" value="1"/>
</dbReference>
<dbReference type="EMBL" id="CAHIKZ030001881">
    <property type="protein sequence ID" value="CAE1276421.1"/>
    <property type="molecule type" value="Genomic_DNA"/>
</dbReference>
<organism evidence="2 3">
    <name type="scientific">Acanthosepion pharaonis</name>
    <name type="common">Pharaoh cuttlefish</name>
    <name type="synonym">Sepia pharaonis</name>
    <dbReference type="NCBI Taxonomy" id="158019"/>
    <lineage>
        <taxon>Eukaryota</taxon>
        <taxon>Metazoa</taxon>
        <taxon>Spiralia</taxon>
        <taxon>Lophotrochozoa</taxon>
        <taxon>Mollusca</taxon>
        <taxon>Cephalopoda</taxon>
        <taxon>Coleoidea</taxon>
        <taxon>Decapodiformes</taxon>
        <taxon>Sepiida</taxon>
        <taxon>Sepiina</taxon>
        <taxon>Sepiidae</taxon>
        <taxon>Acanthosepion</taxon>
    </lineage>
</organism>
<protein>
    <recommendedName>
        <fullName evidence="1">LolA-like domain-containing protein</fullName>
    </recommendedName>
</protein>
<evidence type="ECO:0000259" key="1">
    <source>
        <dbReference type="Pfam" id="PF25898"/>
    </source>
</evidence>
<proteinExistence type="predicted"/>
<evidence type="ECO:0000313" key="2">
    <source>
        <dbReference type="EMBL" id="CAE1276421.1"/>
    </source>
</evidence>
<dbReference type="PANTHER" id="PTHR36902">
    <property type="entry name" value="ENRICHED IN SURFACE-LABELED PROTEOME PROTEIN 9"/>
    <property type="match status" value="1"/>
</dbReference>
<dbReference type="AlphaFoldDB" id="A0A812CQR9"/>
<feature type="domain" description="LolA-like" evidence="1">
    <location>
        <begin position="298"/>
        <end position="365"/>
    </location>
</feature>
<keyword evidence="3" id="KW-1185">Reference proteome</keyword>
<dbReference type="OrthoDB" id="5983572at2759"/>
<feature type="domain" description="LolA-like" evidence="1">
    <location>
        <begin position="89"/>
        <end position="146"/>
    </location>
</feature>
<reference evidence="2" key="1">
    <citation type="submission" date="2021-01" db="EMBL/GenBank/DDBJ databases">
        <authorList>
            <person name="Li R."/>
            <person name="Bekaert M."/>
        </authorList>
    </citation>
    <scope>NUCLEOTIDE SEQUENCE</scope>
    <source>
        <strain evidence="2">Farmed</strain>
    </source>
</reference>